<dbReference type="EMBL" id="FUWP01000008">
    <property type="protein sequence ID" value="SKA33607.1"/>
    <property type="molecule type" value="Genomic_DNA"/>
</dbReference>
<organism evidence="2 3">
    <name type="scientific">Photobacterium toruni</name>
    <dbReference type="NCBI Taxonomy" id="1935446"/>
    <lineage>
        <taxon>Bacteria</taxon>
        <taxon>Pseudomonadati</taxon>
        <taxon>Pseudomonadota</taxon>
        <taxon>Gammaproteobacteria</taxon>
        <taxon>Vibrionales</taxon>
        <taxon>Vibrionaceae</taxon>
        <taxon>Photobacterium</taxon>
    </lineage>
</organism>
<name>A0A1T4SZK4_9GAMM</name>
<gene>
    <name evidence="2" type="ORF">CZ814_01858</name>
</gene>
<feature type="domain" description="Bacterial virulence factor lipase N-terminal" evidence="1">
    <location>
        <begin position="31"/>
        <end position="260"/>
    </location>
</feature>
<dbReference type="Proteomes" id="UP000191116">
    <property type="component" value="Unassembled WGS sequence"/>
</dbReference>
<dbReference type="InterPro" id="IPR025920">
    <property type="entry name" value="Lipase_bact_N"/>
</dbReference>
<dbReference type="AlphaFoldDB" id="A0A1T4SZK4"/>
<dbReference type="RefSeq" id="WP_080174689.1">
    <property type="nucleotide sequence ID" value="NZ_AP024854.1"/>
</dbReference>
<evidence type="ECO:0000259" key="1">
    <source>
        <dbReference type="Pfam" id="PF12262"/>
    </source>
</evidence>
<dbReference type="InterPro" id="IPR020009">
    <property type="entry name" value="VolA/Pla-1/cef"/>
</dbReference>
<dbReference type="Pfam" id="PF12262">
    <property type="entry name" value="Lipase_bact_N"/>
    <property type="match status" value="1"/>
</dbReference>
<proteinExistence type="predicted"/>
<dbReference type="Gene3D" id="3.40.50.1820">
    <property type="entry name" value="alpha/beta hydrolase"/>
    <property type="match status" value="1"/>
</dbReference>
<dbReference type="PROSITE" id="PS51257">
    <property type="entry name" value="PROKAR_LIPOPROTEIN"/>
    <property type="match status" value="1"/>
</dbReference>
<sequence length="825" mass="89489">MKIRSIALLVTSALSLIGCKSDGTLENQSPIDPNIAASLHAETKVNFDLLSTNKKLILPTYLAMDAQDGTLATETMASDQTNTSDPLVAMGQTDGWSTTQPITINFTGKDLDKSPAENSFYLIKSGDPTNPDDTTKPTLLSQQNKDFTLQVSGHSLIVILLKPLDPASNYMYAVTDDLKDINGQAVGMSNSYALLKSNNLPPAPALLPAQKITHATEEAFHGIIQKRDIIFSSWFTTLSSGDMLFAAKMATEEAINAGAHNVWQGSAIAKTVTPKQLSTLFTFSQPVKVNDPEEVDKKSNVTIYQGTLSLPYYLDIRANKFMNTPWQSGMPSLAKIKYVLSNGSDADKATIVAQLADAKVTLTDMAQVATHPQVQIKVLTRLMGKTLYLANGNQLDPKRLITRYSAVPELKSVQTIDYTLVLPSSKKCQTLGANDVTIFQHGITADKSVLTAHSDGLPSLAETLIGNQCRAIFAINLPLHGDRSIKDTNHNVLKDAAGNIIGSASGKNGNSAAYLNLTNLTVARDNLRQSTIDVVNLRASIGKLFSTIKQKQLDNNSASSPLDMLNPNSGVSFTGHSLGAIVGTNVGNIANRPTMNPTFDKQYFTINKLALANPGAEIPYLLLNSGSFGGLLKAGVLQSTVTAPIQITPDVIETGDFLKTIKICVATQSQDISTCYKNEIKKQSPALITKWTETYVKFAYAAQTVMDPVDPINFAKPQYKLNKPISIFIQMADGDTTIPNKPDKTILPYSPFTGTLPLIERLKSIHEEQNTLTISNKSYADGNHTSLLEIVPPRKDKDGNLLFSIEKSKETTINMQKDMADFLNK</sequence>
<accession>A0A1T4SZK4</accession>
<evidence type="ECO:0000313" key="3">
    <source>
        <dbReference type="Proteomes" id="UP000191116"/>
    </source>
</evidence>
<protein>
    <recommendedName>
        <fullName evidence="1">Bacterial virulence factor lipase N-terminal domain-containing protein</fullName>
    </recommendedName>
</protein>
<dbReference type="NCBIfam" id="TIGR03502">
    <property type="entry name" value="lipase_Pla1_cef"/>
    <property type="match status" value="1"/>
</dbReference>
<evidence type="ECO:0000313" key="2">
    <source>
        <dbReference type="EMBL" id="SKA33607.1"/>
    </source>
</evidence>
<reference evidence="2 3" key="1">
    <citation type="submission" date="2017-02" db="EMBL/GenBank/DDBJ databases">
        <authorList>
            <person name="Peterson S.W."/>
        </authorList>
    </citation>
    <scope>NUCLEOTIDE SEQUENCE [LARGE SCALE GENOMIC DNA]</scope>
    <source>
        <strain evidence="2 3">CECT 9189</strain>
    </source>
</reference>
<dbReference type="OrthoDB" id="5477453at2"/>
<dbReference type="InterPro" id="IPR029058">
    <property type="entry name" value="AB_hydrolase_fold"/>
</dbReference>